<dbReference type="AlphaFoldDB" id="A0AA97FIM3"/>
<feature type="compositionally biased region" description="Basic and acidic residues" evidence="1">
    <location>
        <begin position="1"/>
        <end position="12"/>
    </location>
</feature>
<dbReference type="Proteomes" id="UP001305498">
    <property type="component" value="Chromosome"/>
</dbReference>
<dbReference type="PANTHER" id="PTHR33744:SF17">
    <property type="entry name" value="CONSERVED PROTEIN"/>
    <property type="match status" value="1"/>
</dbReference>
<gene>
    <name evidence="4" type="ORF">N8K70_15190</name>
</gene>
<feature type="domain" description="PucR C-terminal helix-turn-helix" evidence="2">
    <location>
        <begin position="337"/>
        <end position="384"/>
    </location>
</feature>
<evidence type="ECO:0000313" key="4">
    <source>
        <dbReference type="EMBL" id="WOF22719.1"/>
    </source>
</evidence>
<keyword evidence="5" id="KW-1185">Reference proteome</keyword>
<feature type="region of interest" description="Disordered" evidence="1">
    <location>
        <begin position="1"/>
        <end position="22"/>
    </location>
</feature>
<accession>A0AA97FIM3</accession>
<feature type="domain" description="RsbT co-antagonist protein RsbRD N-terminal" evidence="3">
    <location>
        <begin position="37"/>
        <end position="171"/>
    </location>
</feature>
<dbReference type="InterPro" id="IPR042070">
    <property type="entry name" value="PucR_C-HTH_sf"/>
</dbReference>
<dbReference type="PANTHER" id="PTHR33744">
    <property type="entry name" value="CARBOHYDRATE DIACID REGULATOR"/>
    <property type="match status" value="1"/>
</dbReference>
<evidence type="ECO:0000259" key="2">
    <source>
        <dbReference type="Pfam" id="PF13556"/>
    </source>
</evidence>
<organism evidence="4 5">
    <name type="scientific">Microbacterium betulae</name>
    <dbReference type="NCBI Taxonomy" id="2981139"/>
    <lineage>
        <taxon>Bacteria</taxon>
        <taxon>Bacillati</taxon>
        <taxon>Actinomycetota</taxon>
        <taxon>Actinomycetes</taxon>
        <taxon>Micrococcales</taxon>
        <taxon>Microbacteriaceae</taxon>
        <taxon>Microbacterium</taxon>
    </lineage>
</organism>
<dbReference type="Pfam" id="PF14361">
    <property type="entry name" value="RsbRD_N"/>
    <property type="match status" value="1"/>
</dbReference>
<dbReference type="EMBL" id="CP118157">
    <property type="protein sequence ID" value="WOF22719.1"/>
    <property type="molecule type" value="Genomic_DNA"/>
</dbReference>
<evidence type="ECO:0000313" key="5">
    <source>
        <dbReference type="Proteomes" id="UP001305498"/>
    </source>
</evidence>
<dbReference type="KEGG" id="mbet:N8K70_15190"/>
<evidence type="ECO:0000256" key="1">
    <source>
        <dbReference type="SAM" id="MobiDB-lite"/>
    </source>
</evidence>
<dbReference type="InterPro" id="IPR051448">
    <property type="entry name" value="CdaR-like_regulators"/>
</dbReference>
<proteinExistence type="predicted"/>
<dbReference type="Pfam" id="PF13556">
    <property type="entry name" value="HTH_30"/>
    <property type="match status" value="1"/>
</dbReference>
<dbReference type="InterPro" id="IPR025751">
    <property type="entry name" value="RsbRD_N_dom"/>
</dbReference>
<protein>
    <submittedName>
        <fullName evidence="4">Helix-turn-helix domain-containing protein</fullName>
    </submittedName>
</protein>
<dbReference type="InterPro" id="IPR025736">
    <property type="entry name" value="PucR_C-HTH_dom"/>
</dbReference>
<name>A0AA97FIM3_9MICO</name>
<dbReference type="Gene3D" id="1.10.10.2840">
    <property type="entry name" value="PucR C-terminal helix-turn-helix domain"/>
    <property type="match status" value="1"/>
</dbReference>
<sequence>MSDAHGGRHSDEGAPQPGTAHSWTELLDDLSSEVDELARRYVGRVKLIPGYEAAAYIPDRELHDTALECIDMLVECLRVGEPTRRLTGIAEEVGRRRARQSVPSEALATAVQLNFGVIWGRLLELCGPREAVTLAAHVEPTWRINDHFAAQVIASYTRETAVVTQERLNVRQSIVGRLFGTAQRSEAVARNVAFQLDCDPDGTFEVVVADQAVDQETLHRLDARLRRLPYFVHRTAGLTVAFWPAALASDELRRSISGLRCAHDADVRGMASIPAAARALSSVLEATDPLVRRVIDLHTGLPLLARRALLNDQVDVRRMLEDRFAECDEAERERIRDTVVAYLSTGSTQAAATRLFCHRNTVLNRIARFTALTGLDLTIPADSAIAVLAWSVVPPSDDSDRRRGG</sequence>
<dbReference type="RefSeq" id="WP_317139190.1">
    <property type="nucleotide sequence ID" value="NZ_CP118157.1"/>
</dbReference>
<reference evidence="4 5" key="1">
    <citation type="submission" date="2023-02" db="EMBL/GenBank/DDBJ databases">
        <title>Microbacterium betulae sp. nov., isolated from birch wood.</title>
        <authorList>
            <person name="Pasciak M."/>
            <person name="Pawlik K.J."/>
            <person name="Martynowski D."/>
            <person name="Laczmanski L."/>
            <person name="Ciekot J."/>
            <person name="Szponar B."/>
            <person name="Wojcik-Fatla A."/>
            <person name="Mackiewicz B."/>
            <person name="Farian E."/>
            <person name="Cholewa G."/>
            <person name="Cholewa A."/>
            <person name="Dutkiewicz J."/>
        </authorList>
    </citation>
    <scope>NUCLEOTIDE SEQUENCE [LARGE SCALE GENOMIC DNA]</scope>
    <source>
        <strain evidence="4 5">AB</strain>
    </source>
</reference>
<evidence type="ECO:0000259" key="3">
    <source>
        <dbReference type="Pfam" id="PF14361"/>
    </source>
</evidence>